<evidence type="ECO:0000313" key="2">
    <source>
        <dbReference type="Proteomes" id="UP000259354"/>
    </source>
</evidence>
<reference evidence="1 2" key="1">
    <citation type="submission" date="2018-06" db="EMBL/GenBank/DDBJ databases">
        <authorList>
            <person name="Moussa A."/>
            <person name="Couoh J.M."/>
            <person name="Harbem L."/>
            <person name="Okocha J.C."/>
            <person name="Taylor D."/>
            <person name="Teutsch A.B."/>
            <person name="Smith B.R."/>
            <person name="Suri N."/>
            <person name="Layton S.R."/>
            <person name="Kim T."/>
            <person name="Hughes L.E."/>
            <person name="Garlena R.A."/>
            <person name="Russell D.A."/>
            <person name="Pope W.H."/>
            <person name="Jacobs-Sera D."/>
            <person name="Hatfull G.F."/>
        </authorList>
    </citation>
    <scope>NUCLEOTIDE SEQUENCE [LARGE SCALE GENOMIC DNA]</scope>
</reference>
<keyword evidence="2" id="KW-1185">Reference proteome</keyword>
<dbReference type="EMBL" id="MH536811">
    <property type="protein sequence ID" value="AXG66212.1"/>
    <property type="molecule type" value="Genomic_DNA"/>
</dbReference>
<name>A0A345GTE0_9CAUD</name>
<dbReference type="GeneID" id="55609245"/>
<dbReference type="Proteomes" id="UP000259354">
    <property type="component" value="Segment"/>
</dbReference>
<protein>
    <submittedName>
        <fullName evidence="1">Uncharacterized protein</fullName>
    </submittedName>
</protein>
<proteinExistence type="predicted"/>
<gene>
    <name evidence="1" type="primary">102</name>
    <name evidence="1" type="ORF">SEA_ANNADREAMY_102</name>
</gene>
<organism evidence="1 2">
    <name type="scientific">Streptomyces phage Annadreamy</name>
    <dbReference type="NCBI Taxonomy" id="2250335"/>
    <lineage>
        <taxon>Viruses</taxon>
        <taxon>Duplodnaviria</taxon>
        <taxon>Heunggongvirae</taxon>
        <taxon>Uroviricota</taxon>
        <taxon>Caudoviricetes</taxon>
        <taxon>Stanwilliamsviridae</taxon>
        <taxon>Loccivirinae</taxon>
        <taxon>Annadreamyvirus</taxon>
        <taxon>Annadreamyvirus annadreamy</taxon>
    </lineage>
</organism>
<evidence type="ECO:0000313" key="1">
    <source>
        <dbReference type="EMBL" id="AXG66212.1"/>
    </source>
</evidence>
<accession>A0A345GTE0</accession>
<dbReference type="KEGG" id="vg:55609245"/>
<sequence length="68" mass="7296">MLDLTDIENRGVTFKKFCGLDAEDGVGCTEEAVGDITAELEDGVKIPVPVCEGHLQELIAAYNVEQVS</sequence>
<dbReference type="RefSeq" id="YP_009839061.1">
    <property type="nucleotide sequence ID" value="NC_048719.1"/>
</dbReference>